<feature type="compositionally biased region" description="Low complexity" evidence="26">
    <location>
        <begin position="2186"/>
        <end position="2202"/>
    </location>
</feature>
<gene>
    <name evidence="30" type="primary">TPR</name>
</gene>
<comment type="subcellular location">
    <subcellularLocation>
        <location evidence="5">Chromosome</location>
        <location evidence="5">Centromere</location>
        <location evidence="5">Kinetochore</location>
    </subcellularLocation>
    <subcellularLocation>
        <location evidence="1">Cytoplasm</location>
        <location evidence="1">Cytoskeleton</location>
        <location evidence="1">Spindle</location>
    </subcellularLocation>
    <subcellularLocation>
        <location evidence="2">Nucleus membrane</location>
        <topology evidence="2">Peripheral membrane protein</topology>
        <orientation evidence="2">Cytoplasmic side</orientation>
    </subcellularLocation>
    <subcellularLocation>
        <location evidence="4">Nucleus membrane</location>
        <topology evidence="4">Peripheral membrane protein</topology>
        <orientation evidence="4">Nucleoplasmic side</orientation>
    </subcellularLocation>
    <subcellularLocation>
        <location evidence="3">Nucleus</location>
        <location evidence="3">Nuclear pore complex</location>
    </subcellularLocation>
</comment>
<sequence length="2202" mass="249895">STIFPSEVTDKLKSQTAPARSVVVRKMAALLLQEFEASELSKLPKTVQNKLERILSDQQYEIDSLKAQQEQFRVDSEQHFFEKVKQLAQCQEEFISQTQEHLKLKDEFTKLGKDEFNAILFKGLTVLSKAKEELETEKRDLVRTLERRSLEVEHLNDDLRQLNDKLVEVNTSKMALQMKLDELEAAEVNIKYKEKRMEQEKELLHGQTSWLNEELKAKSEELLSLSRQKGNEILELKCTLENKEDELNRLQDQVASLKTSNENLQKQNEDMISKLKDAKEQQANMEEKFRNELNANIKLSNLYKGAAADSEAKSEELSRAVEELHKLLKDAGEANKALEEKVQEMNGATDKAVAELKERIQGLEKELDNANELLSSSKLREEQMTTMSPTAAAVSKIKPGMKLTELYTAYVESQEQLQLERLENKRVNKYLDDIVQEVEAKAPILKRQRDEHERMQKSVASLSAKLEQAVKEVHRLQRESDEANKRSSVLERDSQRYELQLADMAQQVRVLLIELEEARGNHVMHEEEVSSADVSSTSEVISQHLVTFRSVEELQKQNQRLLVALRELSDAQEKEEFEATGNKHGELEQSLEKAQAELESLKEQRSQQLKMTESIVRQRDMYRVLLAQATGVSFPQQGNTEFSLTSTPRRSPAATPTTGTPTALVSMATESAEALEAKAALRQLQEVFSTYKKERVESDKALTEQNEKLQEQLSDLRSQNAKISTQLEFASKRYEMLQDNVEEKEQKMAAATQKHEQTIHTLNEDLRAAKEKLAMAEGRAESLRKERDMLKLVESRLTQEKETVQSQQQSQTLLLTNLQTIQATLERSETDTRQRLNSQLEKQEREISQLQKRLENEVEQRHLLSRNQEIQLMDAKRQLETQVALHQKTKELLNAAELELNTLRVQQGSSLQGSDQDREDLQGRLRLAETQAEELAESLRAATSNMEQYRAMAQSLEESLDKEKQVQNKHKQPVIAENQHRKLEEKLLEAEKENQGLEEQKRKALASLEEQINSLRRSLSSAQADHQAALQRVAVAEAQQQQAVQDSQEQAKLAAEAQDKYEREMMLHAADVEALQAAKAQAQQAVELRHQLEEKVQRVSTELLEARISWEEQEKILKEEMSKMENRHDEFQRQNALLHEQIQTMSSKMADSLQRAASESTMNISLTEEGKSQDQVLEILRFVRREKEIAESRFEVAQGESLRYRLRVEHLERELKEVQDSLSAARERMQVTAKTLAQHDELMKKTETMSILMETNKMLREERDKMEQELQQTQAKVQKLESDIMPLQQANSELSEKSGMLQAEKKILEEEIKRWKARTQHLVSQQKDSDPEEYKRLHSEKEAHLKRIQQLTEESARLKTELTRSSNQTTSLQSQIQNLRDSMNKITEERNTLKTELDTKNHELQEKVRTITQVKKIGRRYKTQYDELKVEHDKMVAEAAAGPSQEEEARQASVQELQSLKDSLSQAETKTKELEGQLENINKVVTERETEVRNAQEQSSRLQTELTRLRQELQDKVSQEETLRQQMTDKEEKTRKAIVYAKQKINQLMATKDQLQKENDELKQQREELEVRVSALKSQYEGRLSRQERELRDLRGQQERQEQRDEPQRSTEQRQISLKTTPAADRGSASTSEPPTANIKPTPVVATASKQPVNPGNKPTPRASIRPMITPATVPTPTPTATVMPTTQVETQEAMQSTEGPQVEHVTVYGSASGSVRSASPNVQTTLASPMLTVQQTQTQTQATAFVQPTQQQSVTHTEPASQEPPPVVIEATPSSQVEWPSTSSTSSVFGTVSATPGTSAMSKRPREEEESTTMVTDTEITQEDTSRAPIPKKLRIIQRVGPEVRKGATQKSVEKIVFFVVFDNLRSVGAALILSCFLLRRRCCLRTVLRLRGWCQQTVKMVQKQVRLEEEEEDEEEEEEEEEDEEEDEGGMGEEGEESNEGSGDGNEAYEEDDTEGADVTDPGTETEESLGASDSTQRPADSQTPSCKIQETLTIEAFSTEQPITSSGTRMPQSPRRPTQQKSDLLILKKEHQHFFDEDDRMVPSTPTLVVPHRDGFDQAIHSPQVAGVPRFRFGPSEDMPQTSSSSHSDLGQLASQGGLGMYESPLFLATHEEESGGRSVPTTPLQVAAPVTAFSEVAQSDTTEHASQSVPMVSTSTPGLVSVDPVVSQGDVEEPSQPSDKASLPSTSQEPSSSSAGTM</sequence>
<dbReference type="Pfam" id="PF25785">
    <property type="entry name" value="TPR"/>
    <property type="match status" value="1"/>
</dbReference>
<keyword evidence="12" id="KW-0498">Mitosis</keyword>
<evidence type="ECO:0000256" key="13">
    <source>
        <dbReference type="ARBA" id="ARBA00022816"/>
    </source>
</evidence>
<keyword evidence="13" id="KW-0509">mRNA transport</keyword>
<feature type="compositionally biased region" description="Basic and acidic residues" evidence="26">
    <location>
        <begin position="1583"/>
        <end position="1612"/>
    </location>
</feature>
<dbReference type="GO" id="GO:0034399">
    <property type="term" value="C:nuclear periphery"/>
    <property type="evidence" value="ECO:0007669"/>
    <property type="project" value="UniProtKB-ARBA"/>
</dbReference>
<feature type="coiled-coil region" evidence="25">
    <location>
        <begin position="826"/>
        <end position="1141"/>
    </location>
</feature>
<keyword evidence="16" id="KW-0811">Translocation</keyword>
<feature type="region of interest" description="Disordered" evidence="26">
    <location>
        <begin position="1747"/>
        <end position="1819"/>
    </location>
</feature>
<feature type="compositionally biased region" description="Low complexity" evidence="26">
    <location>
        <begin position="1667"/>
        <end position="1681"/>
    </location>
</feature>
<feature type="compositionally biased region" description="Acidic residues" evidence="26">
    <location>
        <begin position="1949"/>
        <end position="1970"/>
    </location>
</feature>
<evidence type="ECO:0000313" key="30">
    <source>
        <dbReference type="Ensembl" id="ENSLCAP00010017673.1"/>
    </source>
</evidence>
<dbReference type="FunFam" id="1.10.287.1490:FF:000004">
    <property type="entry name" value="nucleoprotein TPR isoform X2"/>
    <property type="match status" value="1"/>
</dbReference>
<organism evidence="30 31">
    <name type="scientific">Lates calcarifer</name>
    <name type="common">Barramundi</name>
    <name type="synonym">Holocentrus calcarifer</name>
    <dbReference type="NCBI Taxonomy" id="8187"/>
    <lineage>
        <taxon>Eukaryota</taxon>
        <taxon>Metazoa</taxon>
        <taxon>Chordata</taxon>
        <taxon>Craniata</taxon>
        <taxon>Vertebrata</taxon>
        <taxon>Euteleostomi</taxon>
        <taxon>Actinopterygii</taxon>
        <taxon>Neopterygii</taxon>
        <taxon>Teleostei</taxon>
        <taxon>Neoteleostei</taxon>
        <taxon>Acanthomorphata</taxon>
        <taxon>Carangaria</taxon>
        <taxon>Carangaria incertae sedis</taxon>
        <taxon>Centropomidae</taxon>
        <taxon>Lates</taxon>
    </lineage>
</organism>
<keyword evidence="19" id="KW-0472">Membrane</keyword>
<accession>A0A4W6CYS9</accession>
<feature type="coiled-coil region" evidence="25">
    <location>
        <begin position="551"/>
        <end position="611"/>
    </location>
</feature>
<evidence type="ECO:0000256" key="22">
    <source>
        <dbReference type="ARBA" id="ARBA00023306"/>
    </source>
</evidence>
<dbReference type="GO" id="GO:0017056">
    <property type="term" value="F:structural constituent of nuclear pore"/>
    <property type="evidence" value="ECO:0007669"/>
    <property type="project" value="TreeGrafter"/>
</dbReference>
<dbReference type="Pfam" id="PF25481">
    <property type="entry name" value="Nucleoprot-TPR"/>
    <property type="match status" value="1"/>
</dbReference>
<dbReference type="Proteomes" id="UP000314980">
    <property type="component" value="Unassembled WGS sequence"/>
</dbReference>
<feature type="region of interest" description="Disordered" evidence="26">
    <location>
        <begin position="1906"/>
        <end position="2024"/>
    </location>
</feature>
<dbReference type="GO" id="GO:0006406">
    <property type="term" value="P:mRNA export from nucleus"/>
    <property type="evidence" value="ECO:0007669"/>
    <property type="project" value="TreeGrafter"/>
</dbReference>
<evidence type="ECO:0000256" key="19">
    <source>
        <dbReference type="ARBA" id="ARBA00023136"/>
    </source>
</evidence>
<keyword evidence="14" id="KW-0995">Kinetochore</keyword>
<dbReference type="GO" id="GO:0031965">
    <property type="term" value="C:nuclear membrane"/>
    <property type="evidence" value="ECO:0007669"/>
    <property type="project" value="UniProtKB-SubCell"/>
</dbReference>
<feature type="compositionally biased region" description="Acidic residues" evidence="26">
    <location>
        <begin position="1910"/>
        <end position="1941"/>
    </location>
</feature>
<evidence type="ECO:0000259" key="27">
    <source>
        <dbReference type="Pfam" id="PF07926"/>
    </source>
</evidence>
<evidence type="ECO:0000256" key="18">
    <source>
        <dbReference type="ARBA" id="ARBA00023132"/>
    </source>
</evidence>
<evidence type="ECO:0000256" key="15">
    <source>
        <dbReference type="ARBA" id="ARBA00022927"/>
    </source>
</evidence>
<evidence type="ECO:0000256" key="24">
    <source>
        <dbReference type="ARBA" id="ARBA00077074"/>
    </source>
</evidence>
<dbReference type="GeneTree" id="ENSGT00730000111014"/>
<reference evidence="31" key="1">
    <citation type="submission" date="2015-09" db="EMBL/GenBank/DDBJ databases">
        <authorList>
            <person name="Sai Rama Sridatta P."/>
        </authorList>
    </citation>
    <scope>NUCLEOTIDE SEQUENCE [LARGE SCALE GENOMIC DNA]</scope>
</reference>
<dbReference type="InterPro" id="IPR012929">
    <property type="entry name" value="Nucleoprot-TPR/MLP1-2_dom"/>
</dbReference>
<feature type="domain" description="NUA/TPR/MLP1-2-like" evidence="29">
    <location>
        <begin position="480"/>
        <end position="576"/>
    </location>
</feature>
<protein>
    <recommendedName>
        <fullName evidence="7">Nucleoprotein TPR</fullName>
    </recommendedName>
    <alternativeName>
        <fullName evidence="24">NPC-associated intranuclear protein</fullName>
    </alternativeName>
</protein>
<evidence type="ECO:0000256" key="12">
    <source>
        <dbReference type="ARBA" id="ARBA00022776"/>
    </source>
</evidence>
<evidence type="ECO:0000256" key="23">
    <source>
        <dbReference type="ARBA" id="ARBA00023328"/>
    </source>
</evidence>
<evidence type="ECO:0000256" key="1">
    <source>
        <dbReference type="ARBA" id="ARBA00004186"/>
    </source>
</evidence>
<reference evidence="30" key="3">
    <citation type="submission" date="2025-09" db="UniProtKB">
        <authorList>
            <consortium name="Ensembl"/>
        </authorList>
    </citation>
    <scope>IDENTIFICATION</scope>
</reference>
<keyword evidence="15" id="KW-0653">Protein transport</keyword>
<evidence type="ECO:0000256" key="3">
    <source>
        <dbReference type="ARBA" id="ARBA00004567"/>
    </source>
</evidence>
<evidence type="ECO:0000313" key="31">
    <source>
        <dbReference type="Proteomes" id="UP000314980"/>
    </source>
</evidence>
<evidence type="ECO:0000256" key="10">
    <source>
        <dbReference type="ARBA" id="ARBA00022490"/>
    </source>
</evidence>
<keyword evidence="18" id="KW-0906">Nuclear pore complex</keyword>
<feature type="region of interest" description="Disordered" evidence="26">
    <location>
        <begin position="636"/>
        <end position="661"/>
    </location>
</feature>
<keyword evidence="21" id="KW-0539">Nucleus</keyword>
<feature type="coiled-coil region" evidence="25">
    <location>
        <begin position="667"/>
        <end position="793"/>
    </location>
</feature>
<dbReference type="PANTHER" id="PTHR18898:SF4">
    <property type="entry name" value="NUCLEOPROTEIN TPR"/>
    <property type="match status" value="1"/>
</dbReference>
<keyword evidence="11" id="KW-0132">Cell division</keyword>
<feature type="domain" description="Nucleoprotein TPR/MPL1" evidence="28">
    <location>
        <begin position="185"/>
        <end position="264"/>
    </location>
</feature>
<evidence type="ECO:0000256" key="21">
    <source>
        <dbReference type="ARBA" id="ARBA00023242"/>
    </source>
</evidence>
<evidence type="ECO:0000256" key="26">
    <source>
        <dbReference type="SAM" id="MobiDB-lite"/>
    </source>
</evidence>
<dbReference type="Gene3D" id="1.10.287.1490">
    <property type="match status" value="2"/>
</dbReference>
<keyword evidence="22" id="KW-0131">Cell cycle</keyword>
<feature type="region of interest" description="Disordered" evidence="26">
    <location>
        <begin position="2107"/>
        <end position="2126"/>
    </location>
</feature>
<feature type="coiled-coil region" evidence="25">
    <location>
        <begin position="1201"/>
        <end position="1403"/>
    </location>
</feature>
<evidence type="ECO:0000256" key="25">
    <source>
        <dbReference type="SAM" id="Coils"/>
    </source>
</evidence>
<dbReference type="GO" id="GO:0005819">
    <property type="term" value="C:spindle"/>
    <property type="evidence" value="ECO:0007669"/>
    <property type="project" value="UniProtKB-SubCell"/>
</dbReference>
<dbReference type="Ensembl" id="ENSLCAT00010018048.1">
    <property type="protein sequence ID" value="ENSLCAP00010017673.1"/>
    <property type="gene ID" value="ENSLCAG00010008223.1"/>
</dbReference>
<name>A0A4W6CYS9_LATCA</name>
<dbReference type="GO" id="GO:0051301">
    <property type="term" value="P:cell division"/>
    <property type="evidence" value="ECO:0007669"/>
    <property type="project" value="UniProtKB-KW"/>
</dbReference>
<feature type="region of interest" description="Disordered" evidence="26">
    <location>
        <begin position="2071"/>
        <end position="2101"/>
    </location>
</feature>
<feature type="compositionally biased region" description="Polar residues" evidence="26">
    <location>
        <begin position="2082"/>
        <end position="2098"/>
    </location>
</feature>
<evidence type="ECO:0000256" key="2">
    <source>
        <dbReference type="ARBA" id="ARBA00004335"/>
    </source>
</evidence>
<feature type="coiled-coil region" evidence="25">
    <location>
        <begin position="124"/>
        <end position="203"/>
    </location>
</feature>
<feature type="coiled-coil region" evidence="25">
    <location>
        <begin position="233"/>
        <end position="380"/>
    </location>
</feature>
<dbReference type="InterPro" id="IPR057577">
    <property type="entry name" value="Nucleoprot-TPR/MLP1_dom"/>
</dbReference>
<dbReference type="GO" id="GO:0006606">
    <property type="term" value="P:protein import into nucleus"/>
    <property type="evidence" value="ECO:0007669"/>
    <property type="project" value="InterPro"/>
</dbReference>
<evidence type="ECO:0000256" key="7">
    <source>
        <dbReference type="ARBA" id="ARBA00019789"/>
    </source>
</evidence>
<comment type="similarity">
    <text evidence="6">Belongs to the TPR family.</text>
</comment>
<keyword evidence="9" id="KW-0158">Chromosome</keyword>
<evidence type="ECO:0000256" key="11">
    <source>
        <dbReference type="ARBA" id="ARBA00022618"/>
    </source>
</evidence>
<keyword evidence="31" id="KW-1185">Reference proteome</keyword>
<feature type="compositionally biased region" description="Polar residues" evidence="26">
    <location>
        <begin position="2140"/>
        <end position="2162"/>
    </location>
</feature>
<dbReference type="PANTHER" id="PTHR18898">
    <property type="entry name" value="NUCLEOPROTEIN TPR-RELATED"/>
    <property type="match status" value="1"/>
</dbReference>
<evidence type="ECO:0000256" key="17">
    <source>
        <dbReference type="ARBA" id="ARBA00023054"/>
    </source>
</evidence>
<evidence type="ECO:0000256" key="4">
    <source>
        <dbReference type="ARBA" id="ARBA00004620"/>
    </source>
</evidence>
<feature type="region of interest" description="Disordered" evidence="26">
    <location>
        <begin position="1579"/>
        <end position="1681"/>
    </location>
</feature>
<evidence type="ECO:0000259" key="29">
    <source>
        <dbReference type="Pfam" id="PF25785"/>
    </source>
</evidence>
<evidence type="ECO:0000256" key="9">
    <source>
        <dbReference type="ARBA" id="ARBA00022454"/>
    </source>
</evidence>
<keyword evidence="17 25" id="KW-0175">Coiled coil</keyword>
<evidence type="ECO:0000256" key="16">
    <source>
        <dbReference type="ARBA" id="ARBA00023010"/>
    </source>
</evidence>
<dbReference type="GO" id="GO:0005643">
    <property type="term" value="C:nuclear pore"/>
    <property type="evidence" value="ECO:0007669"/>
    <property type="project" value="UniProtKB-SubCell"/>
</dbReference>
<dbReference type="GO" id="GO:1901673">
    <property type="term" value="P:regulation of mitotic spindle assembly"/>
    <property type="evidence" value="ECO:0007669"/>
    <property type="project" value="TreeGrafter"/>
</dbReference>
<feature type="compositionally biased region" description="Low complexity" evidence="26">
    <location>
        <begin position="1775"/>
        <end position="1796"/>
    </location>
</feature>
<feature type="region of interest" description="Disordered" evidence="26">
    <location>
        <begin position="2139"/>
        <end position="2202"/>
    </location>
</feature>
<reference evidence="30" key="2">
    <citation type="submission" date="2025-08" db="UniProtKB">
        <authorList>
            <consortium name="Ensembl"/>
        </authorList>
    </citation>
    <scope>IDENTIFICATION</scope>
</reference>
<evidence type="ECO:0000256" key="6">
    <source>
        <dbReference type="ARBA" id="ARBA00005274"/>
    </source>
</evidence>
<keyword evidence="10" id="KW-0963">Cytoplasm</keyword>
<dbReference type="InterPro" id="IPR057974">
    <property type="entry name" value="NUA/TPR/MLP1-2-like_dom"/>
</dbReference>
<feature type="region of interest" description="Disordered" evidence="26">
    <location>
        <begin position="1513"/>
        <end position="1533"/>
    </location>
</feature>
<keyword evidence="20" id="KW-0206">Cytoskeleton</keyword>
<dbReference type="Gene3D" id="1.20.1170.10">
    <property type="match status" value="1"/>
</dbReference>
<evidence type="ECO:0000259" key="28">
    <source>
        <dbReference type="Pfam" id="PF25481"/>
    </source>
</evidence>
<evidence type="ECO:0000256" key="14">
    <source>
        <dbReference type="ARBA" id="ARBA00022838"/>
    </source>
</evidence>
<evidence type="ECO:0000256" key="5">
    <source>
        <dbReference type="ARBA" id="ARBA00004629"/>
    </source>
</evidence>
<keyword evidence="23" id="KW-0137">Centromere</keyword>
<feature type="coiled-coil region" evidence="25">
    <location>
        <begin position="435"/>
        <end position="521"/>
    </location>
</feature>
<proteinExistence type="inferred from homology"/>
<evidence type="ECO:0000256" key="20">
    <source>
        <dbReference type="ARBA" id="ARBA00023212"/>
    </source>
</evidence>
<feature type="domain" description="Nucleoprotein TPR/MLP1-2" evidence="27">
    <location>
        <begin position="1018"/>
        <end position="1145"/>
    </location>
</feature>
<dbReference type="GO" id="GO:0000776">
    <property type="term" value="C:kinetochore"/>
    <property type="evidence" value="ECO:0007669"/>
    <property type="project" value="UniProtKB-KW"/>
</dbReference>
<evidence type="ECO:0000256" key="8">
    <source>
        <dbReference type="ARBA" id="ARBA00022448"/>
    </source>
</evidence>
<feature type="compositionally biased region" description="Polar residues" evidence="26">
    <location>
        <begin position="1974"/>
        <end position="2024"/>
    </location>
</feature>
<keyword evidence="8" id="KW-0813">Transport</keyword>
<feature type="compositionally biased region" description="Low complexity" evidence="26">
    <location>
        <begin position="645"/>
        <end position="661"/>
    </location>
</feature>
<dbReference type="Pfam" id="PF07926">
    <property type="entry name" value="TPR_MLP1_2"/>
    <property type="match status" value="1"/>
</dbReference>